<organism evidence="3 4">
    <name type="scientific">Paenibacillus lentus</name>
    <dbReference type="NCBI Taxonomy" id="1338368"/>
    <lineage>
        <taxon>Bacteria</taxon>
        <taxon>Bacillati</taxon>
        <taxon>Bacillota</taxon>
        <taxon>Bacilli</taxon>
        <taxon>Bacillales</taxon>
        <taxon>Paenibacillaceae</taxon>
        <taxon>Paenibacillus</taxon>
    </lineage>
</organism>
<evidence type="ECO:0000313" key="3">
    <source>
        <dbReference type="EMBL" id="AZK45035.1"/>
    </source>
</evidence>
<evidence type="ECO:0000256" key="1">
    <source>
        <dbReference type="SAM" id="MobiDB-lite"/>
    </source>
</evidence>
<protein>
    <recommendedName>
        <fullName evidence="2">Bacterial toxin 43 domain-containing protein</fullName>
    </recommendedName>
</protein>
<dbReference type="InterPro" id="IPR029106">
    <property type="entry name" value="Ntox43"/>
</dbReference>
<sequence length="561" mass="61143">MVIVMKRSTGKVSITLHETGGVAISSPGNVAIQGGNFKLEVGKGLSLKAETALYLKGGASSMVLDGETDLKAPVIEQEGTVKAPVFVTDLPPVWEPEIVSVEAYEASQSSAASHTGSGNAPTAKITSPAAEAAANNMLATESKLAGSIPVMTGVLLSALGGPANKAVGVALQAAAGVPLRSDGKAKKSASNSLHPLKQLAGLLLQGLIDQQIYEEERQAYYTKWILGKMLTSARQVLYSDGPLDFVRNVLKESEDMYQSYQQVPEDMRSRWVDQHASSIELTTVEKYRDYDFSKYQKTLMGSTWVLSEKGRTDREAARLSLIYTELVREGVIKPSGNSLDNNDPITEYVREQTKLAREGYNMRGEKLTQAQKVAIIYSGLLYEYYNLGISFRGNRNIGIVPNGFSDPKYKKKGETSTSSNNPNKSPEIKRTVNIPTWKGSGPTSGVLGVNSLSPSVKAIKNYYPKKGGIEFIFDPETSTFVVGKPKDEKFVGSPHQRLVQTINADEKNVVGGTFTRGENGEIYTTENSGHYGQNWTTEVRNQFTEVMKNYGLPVEHELWGM</sequence>
<dbReference type="EMBL" id="CP034248">
    <property type="protein sequence ID" value="AZK45035.1"/>
    <property type="molecule type" value="Genomic_DNA"/>
</dbReference>
<dbReference type="Pfam" id="PF15537">
    <property type="entry name" value="Ntox43"/>
    <property type="match status" value="1"/>
</dbReference>
<dbReference type="OrthoDB" id="2088335at2"/>
<gene>
    <name evidence="3" type="ORF">EIM92_01515</name>
</gene>
<keyword evidence="4" id="KW-1185">Reference proteome</keyword>
<accession>A0A3Q8S8N9</accession>
<dbReference type="Proteomes" id="UP000273145">
    <property type="component" value="Chromosome"/>
</dbReference>
<reference evidence="3 4" key="1">
    <citation type="submission" date="2018-11" db="EMBL/GenBank/DDBJ databases">
        <title>Genome sequencing of Paenibacillus lentus DSM25539(T).</title>
        <authorList>
            <person name="Kook J.-K."/>
            <person name="Park S.-N."/>
            <person name="Lim Y.K."/>
        </authorList>
    </citation>
    <scope>NUCLEOTIDE SEQUENCE [LARGE SCALE GENOMIC DNA]</scope>
    <source>
        <strain evidence="3 4">DSM 25539</strain>
    </source>
</reference>
<proteinExistence type="predicted"/>
<dbReference type="AlphaFoldDB" id="A0A3Q8S8N9"/>
<feature type="region of interest" description="Disordered" evidence="1">
    <location>
        <begin position="404"/>
        <end position="436"/>
    </location>
</feature>
<feature type="domain" description="Bacterial toxin 43" evidence="2">
    <location>
        <begin position="438"/>
        <end position="542"/>
    </location>
</feature>
<evidence type="ECO:0000259" key="2">
    <source>
        <dbReference type="Pfam" id="PF15537"/>
    </source>
</evidence>
<evidence type="ECO:0000313" key="4">
    <source>
        <dbReference type="Proteomes" id="UP000273145"/>
    </source>
</evidence>
<name>A0A3Q8S8N9_9BACL</name>
<feature type="compositionally biased region" description="Low complexity" evidence="1">
    <location>
        <begin position="415"/>
        <end position="425"/>
    </location>
</feature>
<dbReference type="KEGG" id="plen:EIM92_01515"/>